<evidence type="ECO:0000313" key="2">
    <source>
        <dbReference type="EMBL" id="KZL71103.1"/>
    </source>
</evidence>
<sequence length="141" mass="15569">MEESGQSLRCPTARAEQGGCPRDRHGVSNPPSLKEKGRHDAAQKPCERGAKVKSRPDYADYTQPEPDAKGGEKEIGGSEQKEPTERIVPLITTDGGYMERHDGAGTLLISLTSLVGLTWWWCWWHGADTFEVDFELASRAT</sequence>
<dbReference type="EMBL" id="LFIV01000078">
    <property type="protein sequence ID" value="KZL71103.1"/>
    <property type="molecule type" value="Genomic_DNA"/>
</dbReference>
<reference evidence="2 3" key="1">
    <citation type="submission" date="2015-06" db="EMBL/GenBank/DDBJ databases">
        <title>Survival trade-offs in plant roots during colonization by closely related pathogenic and mutualistic fungi.</title>
        <authorList>
            <person name="Hacquard S."/>
            <person name="Kracher B."/>
            <person name="Hiruma K."/>
            <person name="Weinman A."/>
            <person name="Muench P."/>
            <person name="Garrido Oter R."/>
            <person name="Ver Loren van Themaat E."/>
            <person name="Dallerey J.-F."/>
            <person name="Damm U."/>
            <person name="Henrissat B."/>
            <person name="Lespinet O."/>
            <person name="Thon M."/>
            <person name="Kemen E."/>
            <person name="McHardy A.C."/>
            <person name="Schulze-Lefert P."/>
            <person name="O'Connell R.J."/>
        </authorList>
    </citation>
    <scope>NUCLEOTIDE SEQUENCE [LARGE SCALE GENOMIC DNA]</scope>
    <source>
        <strain evidence="2 3">0861</strain>
    </source>
</reference>
<protein>
    <submittedName>
        <fullName evidence="2">Uncharacterized protein</fullName>
    </submittedName>
</protein>
<dbReference type="Proteomes" id="UP000076552">
    <property type="component" value="Unassembled WGS sequence"/>
</dbReference>
<feature type="region of interest" description="Disordered" evidence="1">
    <location>
        <begin position="1"/>
        <end position="87"/>
    </location>
</feature>
<evidence type="ECO:0000256" key="1">
    <source>
        <dbReference type="SAM" id="MobiDB-lite"/>
    </source>
</evidence>
<feature type="compositionally biased region" description="Basic and acidic residues" evidence="1">
    <location>
        <begin position="66"/>
        <end position="85"/>
    </location>
</feature>
<evidence type="ECO:0000313" key="3">
    <source>
        <dbReference type="Proteomes" id="UP000076552"/>
    </source>
</evidence>
<gene>
    <name evidence="2" type="ORF">CT0861_03859</name>
</gene>
<accession>A0A166SRU9</accession>
<keyword evidence="3" id="KW-1185">Reference proteome</keyword>
<feature type="compositionally biased region" description="Basic and acidic residues" evidence="1">
    <location>
        <begin position="33"/>
        <end position="58"/>
    </location>
</feature>
<organism evidence="2 3">
    <name type="scientific">Colletotrichum tofieldiae</name>
    <dbReference type="NCBI Taxonomy" id="708197"/>
    <lineage>
        <taxon>Eukaryota</taxon>
        <taxon>Fungi</taxon>
        <taxon>Dikarya</taxon>
        <taxon>Ascomycota</taxon>
        <taxon>Pezizomycotina</taxon>
        <taxon>Sordariomycetes</taxon>
        <taxon>Hypocreomycetidae</taxon>
        <taxon>Glomerellales</taxon>
        <taxon>Glomerellaceae</taxon>
        <taxon>Colletotrichum</taxon>
        <taxon>Colletotrichum spaethianum species complex</taxon>
    </lineage>
</organism>
<name>A0A166SRU9_9PEZI</name>
<dbReference type="AlphaFoldDB" id="A0A166SRU9"/>
<proteinExistence type="predicted"/>
<comment type="caution">
    <text evidence="2">The sequence shown here is derived from an EMBL/GenBank/DDBJ whole genome shotgun (WGS) entry which is preliminary data.</text>
</comment>